<dbReference type="AlphaFoldDB" id="A0A5C2SE74"/>
<feature type="domain" description="Large ribosomal subunit protein mL59" evidence="1">
    <location>
        <begin position="6"/>
        <end position="178"/>
    </location>
</feature>
<keyword evidence="3" id="KW-1185">Reference proteome</keyword>
<proteinExistence type="predicted"/>
<dbReference type="GO" id="GO:0005762">
    <property type="term" value="C:mitochondrial large ribosomal subunit"/>
    <property type="evidence" value="ECO:0007669"/>
    <property type="project" value="InterPro"/>
</dbReference>
<dbReference type="Pfam" id="PF18126">
    <property type="entry name" value="Mitoc_mL59"/>
    <property type="match status" value="1"/>
</dbReference>
<evidence type="ECO:0000259" key="1">
    <source>
        <dbReference type="Pfam" id="PF18126"/>
    </source>
</evidence>
<dbReference type="InterPro" id="IPR037507">
    <property type="entry name" value="Ribosomal_mL59"/>
</dbReference>
<sequence>MSAALQAVKQFRIRELAPKIKADPTLLNARPKILNPFLPHKNPESGRWAPPKYSLRRQADLVKQARASGMLHLLPPGPKLSLKELAAASASAPMSTSAPTTEAVEPVAESSKRWWSGEVEWEGEFKEKEVKGADVGNRLYAGKKRMFKGHKWERTLENRTWERKVLLKDMQSRIERFRTTYRRKTPSPVSPARPVAYSKLPF</sequence>
<dbReference type="EMBL" id="ML122262">
    <property type="protein sequence ID" value="RPD61439.1"/>
    <property type="molecule type" value="Genomic_DNA"/>
</dbReference>
<name>A0A5C2SE74_9APHY</name>
<dbReference type="GO" id="GO:0003735">
    <property type="term" value="F:structural constituent of ribosome"/>
    <property type="evidence" value="ECO:0007669"/>
    <property type="project" value="InterPro"/>
</dbReference>
<organism evidence="2 3">
    <name type="scientific">Lentinus tigrinus ALCF2SS1-6</name>
    <dbReference type="NCBI Taxonomy" id="1328759"/>
    <lineage>
        <taxon>Eukaryota</taxon>
        <taxon>Fungi</taxon>
        <taxon>Dikarya</taxon>
        <taxon>Basidiomycota</taxon>
        <taxon>Agaricomycotina</taxon>
        <taxon>Agaricomycetes</taxon>
        <taxon>Polyporales</taxon>
        <taxon>Polyporaceae</taxon>
        <taxon>Lentinus</taxon>
    </lineage>
</organism>
<dbReference type="PANTHER" id="PTHR28041:SF1">
    <property type="entry name" value="LARGE RIBOSOMAL SUBUNIT PROTEIN ML59"/>
    <property type="match status" value="1"/>
</dbReference>
<dbReference type="OrthoDB" id="18529at2759"/>
<accession>A0A5C2SE74</accession>
<dbReference type="Proteomes" id="UP000313359">
    <property type="component" value="Unassembled WGS sequence"/>
</dbReference>
<protein>
    <recommendedName>
        <fullName evidence="1">Large ribosomal subunit protein mL59 domain-containing protein</fullName>
    </recommendedName>
</protein>
<dbReference type="PANTHER" id="PTHR28041">
    <property type="entry name" value="54S RIBOSOMAL PROTEIN L25, MITOCHONDRIAL"/>
    <property type="match status" value="1"/>
</dbReference>
<evidence type="ECO:0000313" key="3">
    <source>
        <dbReference type="Proteomes" id="UP000313359"/>
    </source>
</evidence>
<gene>
    <name evidence="2" type="ORF">L227DRAFT_546397</name>
</gene>
<reference evidence="2" key="1">
    <citation type="journal article" date="2018" name="Genome Biol. Evol.">
        <title>Genomics and development of Lentinus tigrinus, a white-rot wood-decaying mushroom with dimorphic fruiting bodies.</title>
        <authorList>
            <person name="Wu B."/>
            <person name="Xu Z."/>
            <person name="Knudson A."/>
            <person name="Carlson A."/>
            <person name="Chen N."/>
            <person name="Kovaka S."/>
            <person name="LaButti K."/>
            <person name="Lipzen A."/>
            <person name="Pennachio C."/>
            <person name="Riley R."/>
            <person name="Schakwitz W."/>
            <person name="Umezawa K."/>
            <person name="Ohm R.A."/>
            <person name="Grigoriev I.V."/>
            <person name="Nagy L.G."/>
            <person name="Gibbons J."/>
            <person name="Hibbett D."/>
        </authorList>
    </citation>
    <scope>NUCLEOTIDE SEQUENCE [LARGE SCALE GENOMIC DNA]</scope>
    <source>
        <strain evidence="2">ALCF2SS1-6</strain>
    </source>
</reference>
<dbReference type="STRING" id="1328759.A0A5C2SE74"/>
<evidence type="ECO:0000313" key="2">
    <source>
        <dbReference type="EMBL" id="RPD61439.1"/>
    </source>
</evidence>
<dbReference type="InterPro" id="IPR040922">
    <property type="entry name" value="Ribosomal_mL59_dom"/>
</dbReference>